<accession>A0ABU5HFN0</accession>
<comment type="caution">
    <text evidence="2">The sequence shown here is derived from an EMBL/GenBank/DDBJ whole genome shotgun (WGS) entry which is preliminary data.</text>
</comment>
<reference evidence="2 3" key="1">
    <citation type="submission" date="2023-12" db="EMBL/GenBank/DDBJ databases">
        <title>the genome sequence of Hyalangium sp. s54d21.</title>
        <authorList>
            <person name="Zhang X."/>
        </authorList>
    </citation>
    <scope>NUCLEOTIDE SEQUENCE [LARGE SCALE GENOMIC DNA]</scope>
    <source>
        <strain evidence="3">s54d21</strain>
    </source>
</reference>
<dbReference type="InterPro" id="IPR036237">
    <property type="entry name" value="Xyl_isomerase-like_sf"/>
</dbReference>
<protein>
    <submittedName>
        <fullName evidence="2">TIM barrel protein</fullName>
    </submittedName>
</protein>
<proteinExistence type="predicted"/>
<keyword evidence="3" id="KW-1185">Reference proteome</keyword>
<gene>
    <name evidence="2" type="ORF">SYV04_36605</name>
</gene>
<organism evidence="2 3">
    <name type="scientific">Hyalangium rubrum</name>
    <dbReference type="NCBI Taxonomy" id="3103134"/>
    <lineage>
        <taxon>Bacteria</taxon>
        <taxon>Pseudomonadati</taxon>
        <taxon>Myxococcota</taxon>
        <taxon>Myxococcia</taxon>
        <taxon>Myxococcales</taxon>
        <taxon>Cystobacterineae</taxon>
        <taxon>Archangiaceae</taxon>
        <taxon>Hyalangium</taxon>
    </lineage>
</organism>
<evidence type="ECO:0000313" key="2">
    <source>
        <dbReference type="EMBL" id="MDY7231967.1"/>
    </source>
</evidence>
<feature type="domain" description="Xylose isomerase-like TIM barrel" evidence="1">
    <location>
        <begin position="121"/>
        <end position="269"/>
    </location>
</feature>
<dbReference type="RefSeq" id="WP_321550682.1">
    <property type="nucleotide sequence ID" value="NZ_JAXIVS010000017.1"/>
</dbReference>
<dbReference type="Pfam" id="PF01261">
    <property type="entry name" value="AP_endonuc_2"/>
    <property type="match status" value="1"/>
</dbReference>
<dbReference type="InterPro" id="IPR050312">
    <property type="entry name" value="IolE/XylAMocC-like"/>
</dbReference>
<name>A0ABU5HFN0_9BACT</name>
<dbReference type="PANTHER" id="PTHR12110">
    <property type="entry name" value="HYDROXYPYRUVATE ISOMERASE"/>
    <property type="match status" value="1"/>
</dbReference>
<dbReference type="PANTHER" id="PTHR12110:SF21">
    <property type="entry name" value="XYLOSE ISOMERASE-LIKE TIM BARREL DOMAIN-CONTAINING PROTEIN"/>
    <property type="match status" value="1"/>
</dbReference>
<evidence type="ECO:0000313" key="3">
    <source>
        <dbReference type="Proteomes" id="UP001291309"/>
    </source>
</evidence>
<dbReference type="Proteomes" id="UP001291309">
    <property type="component" value="Unassembled WGS sequence"/>
</dbReference>
<dbReference type="InterPro" id="IPR013022">
    <property type="entry name" value="Xyl_isomerase-like_TIM-brl"/>
</dbReference>
<evidence type="ECO:0000259" key="1">
    <source>
        <dbReference type="Pfam" id="PF01261"/>
    </source>
</evidence>
<dbReference type="Gene3D" id="3.20.20.150">
    <property type="entry name" value="Divalent-metal-dependent TIM barrel enzymes"/>
    <property type="match status" value="1"/>
</dbReference>
<dbReference type="EMBL" id="JAXIVS010000017">
    <property type="protein sequence ID" value="MDY7231967.1"/>
    <property type="molecule type" value="Genomic_DNA"/>
</dbReference>
<sequence>MVTLLATLLGCSHAPKTESLENPFGAFNFTLESRPASEQIGLLDEVGYKGVALTWPGVETFEAFATAPAVREGRFRLFAVLYDFRFDTPWSREEVDTMLSTLAPQRTDLWLMLSGPHGPNESMVTAVRELVAMATARGVRVVLYPHDDNAIENVEEAVALLQAVGRPELKVSLHLCHELKAGNRDRLAEVIAAAAPHLVLASIHGAARETVTPGWSTTIQPLDRGDLDVRSAYLLPLIRAGYTGPVLLHTFGLVDPPEEHLRRSYEAWKQMAGEVAATLASER</sequence>
<dbReference type="SUPFAM" id="SSF51658">
    <property type="entry name" value="Xylose isomerase-like"/>
    <property type="match status" value="1"/>
</dbReference>